<feature type="transmembrane region" description="Helical" evidence="8">
    <location>
        <begin position="158"/>
        <end position="184"/>
    </location>
</feature>
<dbReference type="PANTHER" id="PTHR33908">
    <property type="entry name" value="MANNOSYLTRANSFERASE YKCB-RELATED"/>
    <property type="match status" value="1"/>
</dbReference>
<dbReference type="GO" id="GO:0016763">
    <property type="term" value="F:pentosyltransferase activity"/>
    <property type="evidence" value="ECO:0007669"/>
    <property type="project" value="TreeGrafter"/>
</dbReference>
<feature type="transmembrane region" description="Helical" evidence="8">
    <location>
        <begin position="301"/>
        <end position="321"/>
    </location>
</feature>
<dbReference type="InterPro" id="IPR038731">
    <property type="entry name" value="RgtA/B/C-like"/>
</dbReference>
<dbReference type="EMBL" id="UINC01017533">
    <property type="protein sequence ID" value="SVA72798.1"/>
    <property type="molecule type" value="Genomic_DNA"/>
</dbReference>
<evidence type="ECO:0000256" key="3">
    <source>
        <dbReference type="ARBA" id="ARBA00022676"/>
    </source>
</evidence>
<name>A0A381Y6X5_9ZZZZ</name>
<comment type="subcellular location">
    <subcellularLocation>
        <location evidence="1">Cell membrane</location>
        <topology evidence="1">Multi-pass membrane protein</topology>
    </subcellularLocation>
</comment>
<keyword evidence="7 8" id="KW-0472">Membrane</keyword>
<accession>A0A381Y6X5</accession>
<reference evidence="10" key="1">
    <citation type="submission" date="2018-05" db="EMBL/GenBank/DDBJ databases">
        <authorList>
            <person name="Lanie J.A."/>
            <person name="Ng W.-L."/>
            <person name="Kazmierczak K.M."/>
            <person name="Andrzejewski T.M."/>
            <person name="Davidsen T.M."/>
            <person name="Wayne K.J."/>
            <person name="Tettelin H."/>
            <person name="Glass J.I."/>
            <person name="Rusch D."/>
            <person name="Podicherti R."/>
            <person name="Tsui H.-C.T."/>
            <person name="Winkler M.E."/>
        </authorList>
    </citation>
    <scope>NUCLEOTIDE SEQUENCE</scope>
</reference>
<evidence type="ECO:0000259" key="9">
    <source>
        <dbReference type="Pfam" id="PF13231"/>
    </source>
</evidence>
<keyword evidence="3" id="KW-0328">Glycosyltransferase</keyword>
<keyword evidence="4" id="KW-0808">Transferase</keyword>
<dbReference type="GO" id="GO:0008610">
    <property type="term" value="P:lipid biosynthetic process"/>
    <property type="evidence" value="ECO:0007669"/>
    <property type="project" value="UniProtKB-ARBA"/>
</dbReference>
<evidence type="ECO:0000256" key="2">
    <source>
        <dbReference type="ARBA" id="ARBA00022475"/>
    </source>
</evidence>
<feature type="transmembrane region" description="Helical" evidence="8">
    <location>
        <begin position="278"/>
        <end position="295"/>
    </location>
</feature>
<dbReference type="InterPro" id="IPR050297">
    <property type="entry name" value="LipidA_mod_glycosyltrf_83"/>
</dbReference>
<feature type="transmembrane region" description="Helical" evidence="8">
    <location>
        <begin position="74"/>
        <end position="96"/>
    </location>
</feature>
<gene>
    <name evidence="10" type="ORF">METZ01_LOCUS125652</name>
</gene>
<dbReference type="PANTHER" id="PTHR33908:SF11">
    <property type="entry name" value="MEMBRANE PROTEIN"/>
    <property type="match status" value="1"/>
</dbReference>
<evidence type="ECO:0000256" key="8">
    <source>
        <dbReference type="SAM" id="Phobius"/>
    </source>
</evidence>
<evidence type="ECO:0000256" key="5">
    <source>
        <dbReference type="ARBA" id="ARBA00022692"/>
    </source>
</evidence>
<keyword evidence="5 8" id="KW-0812">Transmembrane</keyword>
<evidence type="ECO:0000313" key="10">
    <source>
        <dbReference type="EMBL" id="SVA72798.1"/>
    </source>
</evidence>
<evidence type="ECO:0000256" key="6">
    <source>
        <dbReference type="ARBA" id="ARBA00022989"/>
    </source>
</evidence>
<protein>
    <recommendedName>
        <fullName evidence="9">Glycosyltransferase RgtA/B/C/D-like domain-containing protein</fullName>
    </recommendedName>
</protein>
<dbReference type="AlphaFoldDB" id="A0A381Y6X5"/>
<organism evidence="10">
    <name type="scientific">marine metagenome</name>
    <dbReference type="NCBI Taxonomy" id="408172"/>
    <lineage>
        <taxon>unclassified sequences</taxon>
        <taxon>metagenomes</taxon>
        <taxon>ecological metagenomes</taxon>
    </lineage>
</organism>
<sequence length="518" mass="59660">MIFPNLDNSALQLDEGSDTFISTTLLKSHFPRHSDGINSSMLFANVHDGLFVYRPWVPYYIQSFSLSLFGQTTFAARLPFALIGVFAVIFLYRFALKFTDQQFVAFLAAFFLASSIPALIFFRTARYVGVPILLSILLLNFYIDIYKNKKWNPLPLTVISIIFFHTMYVEFAGMIIGVLIHFFIHYKETLPENRQRAVWAAGITGIFCIPWLIFISPVFPHIYKYLASMSMLIDLSWQGAFKRFLGFLFQINNYLFPFIFLPLLFLRQIRPFTNQVSLLLLCIITTLLTALAHAMPLMQYISAGFPLFFLLSAILLANIFSKYPVTRSLLVALLITSNWIHIGLFSPLKMALKDHPAWFQKSPYLKNVYDTFIREINFKSVYFDYLYEISHDYKGPLDTIVTFFKTHGSPGDSCYIDNEGESLAYYTGMKIIHRDDISALDTPDWIVLRGDYRHAVEENSSSQIAQNLREVLSKHPYSKIELNAPSIRVNNTYDIQIHLFRSPSSADKIVIYKRANLS</sequence>
<dbReference type="GO" id="GO:0005886">
    <property type="term" value="C:plasma membrane"/>
    <property type="evidence" value="ECO:0007669"/>
    <property type="project" value="UniProtKB-SubCell"/>
</dbReference>
<keyword evidence="6 8" id="KW-1133">Transmembrane helix</keyword>
<dbReference type="Pfam" id="PF13231">
    <property type="entry name" value="PMT_2"/>
    <property type="match status" value="1"/>
</dbReference>
<evidence type="ECO:0000256" key="7">
    <source>
        <dbReference type="ARBA" id="ARBA00023136"/>
    </source>
</evidence>
<evidence type="ECO:0000256" key="1">
    <source>
        <dbReference type="ARBA" id="ARBA00004651"/>
    </source>
</evidence>
<feature type="transmembrane region" description="Helical" evidence="8">
    <location>
        <begin position="247"/>
        <end position="266"/>
    </location>
</feature>
<feature type="transmembrane region" description="Helical" evidence="8">
    <location>
        <begin position="103"/>
        <end position="122"/>
    </location>
</feature>
<keyword evidence="2" id="KW-1003">Cell membrane</keyword>
<feature type="transmembrane region" description="Helical" evidence="8">
    <location>
        <begin position="196"/>
        <end position="215"/>
    </location>
</feature>
<evidence type="ECO:0000256" key="4">
    <source>
        <dbReference type="ARBA" id="ARBA00022679"/>
    </source>
</evidence>
<proteinExistence type="predicted"/>
<feature type="transmembrane region" description="Helical" evidence="8">
    <location>
        <begin position="328"/>
        <end position="348"/>
    </location>
</feature>
<feature type="domain" description="Glycosyltransferase RgtA/B/C/D-like" evidence="9">
    <location>
        <begin position="54"/>
        <end position="213"/>
    </location>
</feature>